<sequence length="113" mass="12789">MCSCSRRTLLIRRLGDCSVLRELVPETIGNIQYRFLDAHWRNDDDMDAYQMMNPPCCSQRNQQMEANFGSLTRQLGQQQLPSICPRSSRLARQPESLAAIQSASADPSVSNLE</sequence>
<dbReference type="KEGG" id="uvi:66061815"/>
<name>A0A8E5HJV0_USTVR</name>
<gene>
    <name evidence="1" type="ORF">UV8b_01037</name>
</gene>
<dbReference type="GeneID" id="66061815"/>
<evidence type="ECO:0000313" key="1">
    <source>
        <dbReference type="EMBL" id="QUC16796.1"/>
    </source>
</evidence>
<organism evidence="1 2">
    <name type="scientific">Ustilaginoidea virens</name>
    <name type="common">Rice false smut fungus</name>
    <name type="synonym">Villosiclava virens</name>
    <dbReference type="NCBI Taxonomy" id="1159556"/>
    <lineage>
        <taxon>Eukaryota</taxon>
        <taxon>Fungi</taxon>
        <taxon>Dikarya</taxon>
        <taxon>Ascomycota</taxon>
        <taxon>Pezizomycotina</taxon>
        <taxon>Sordariomycetes</taxon>
        <taxon>Hypocreomycetidae</taxon>
        <taxon>Hypocreales</taxon>
        <taxon>Clavicipitaceae</taxon>
        <taxon>Ustilaginoidea</taxon>
    </lineage>
</organism>
<dbReference type="AlphaFoldDB" id="A0A8E5HJV0"/>
<protein>
    <submittedName>
        <fullName evidence="1">Uncharacterized protein</fullName>
    </submittedName>
</protein>
<accession>A0A8E5HJV0</accession>
<dbReference type="Proteomes" id="UP000027002">
    <property type="component" value="Chromosome 1"/>
</dbReference>
<proteinExistence type="predicted"/>
<evidence type="ECO:0000313" key="2">
    <source>
        <dbReference type="Proteomes" id="UP000027002"/>
    </source>
</evidence>
<dbReference type="EMBL" id="CP072753">
    <property type="protein sequence ID" value="QUC16796.1"/>
    <property type="molecule type" value="Genomic_DNA"/>
</dbReference>
<reference evidence="1" key="1">
    <citation type="submission" date="2020-03" db="EMBL/GenBank/DDBJ databases">
        <title>A mixture of massive structural variations and highly conserved coding sequences in Ustilaginoidea virens genome.</title>
        <authorList>
            <person name="Zhang K."/>
            <person name="Zhao Z."/>
            <person name="Zhang Z."/>
            <person name="Li Y."/>
            <person name="Hsiang T."/>
            <person name="Sun W."/>
        </authorList>
    </citation>
    <scope>NUCLEOTIDE SEQUENCE</scope>
    <source>
        <strain evidence="1">UV-8b</strain>
    </source>
</reference>
<dbReference type="RefSeq" id="XP_042994469.1">
    <property type="nucleotide sequence ID" value="XM_043138535.1"/>
</dbReference>
<keyword evidence="2" id="KW-1185">Reference proteome</keyword>